<sequence>MPLDPAGVATGSLVCAGAALLPDLDHRRATLTRALPPISSVGARVVEAAAGGHRQGTHSLAGIAVAVIFAVLAGRTPWVPVLASLLLGSLAFTALKIVPGPKTGWLVGIAVALAVAAAGPGGEAWFPWAIGLGVAAHVLGDALTRGGVALLWPVSGRRFAVPVLGLTGSLREWLLMTPLSLYATVGLLLSAAQALGLWSGGGGL</sequence>
<dbReference type="Pfam" id="PF04307">
    <property type="entry name" value="YdjM"/>
    <property type="match status" value="1"/>
</dbReference>
<evidence type="ECO:0000313" key="2">
    <source>
        <dbReference type="EMBL" id="MDR6892019.1"/>
    </source>
</evidence>
<comment type="caution">
    <text evidence="2">The sequence shown here is derived from an EMBL/GenBank/DDBJ whole genome shotgun (WGS) entry which is preliminary data.</text>
</comment>
<dbReference type="InterPro" id="IPR007404">
    <property type="entry name" value="YdjM-like"/>
</dbReference>
<name>A0AAE3YEP3_9MICC</name>
<keyword evidence="2" id="KW-0378">Hydrolase</keyword>
<organism evidence="2 3">
    <name type="scientific">Falsarthrobacter nasiphocae</name>
    <dbReference type="NCBI Taxonomy" id="189863"/>
    <lineage>
        <taxon>Bacteria</taxon>
        <taxon>Bacillati</taxon>
        <taxon>Actinomycetota</taxon>
        <taxon>Actinomycetes</taxon>
        <taxon>Micrococcales</taxon>
        <taxon>Micrococcaceae</taxon>
        <taxon>Falsarthrobacter</taxon>
    </lineage>
</organism>
<accession>A0AAE3YEP3</accession>
<keyword evidence="1" id="KW-0472">Membrane</keyword>
<reference evidence="2" key="1">
    <citation type="submission" date="2023-07" db="EMBL/GenBank/DDBJ databases">
        <title>Sequencing the genomes of 1000 actinobacteria strains.</title>
        <authorList>
            <person name="Klenk H.-P."/>
        </authorList>
    </citation>
    <scope>NUCLEOTIDE SEQUENCE</scope>
    <source>
        <strain evidence="2">DSM 13988</strain>
    </source>
</reference>
<feature type="transmembrane region" description="Helical" evidence="1">
    <location>
        <begin position="173"/>
        <end position="198"/>
    </location>
</feature>
<proteinExistence type="predicted"/>
<evidence type="ECO:0000256" key="1">
    <source>
        <dbReference type="SAM" id="Phobius"/>
    </source>
</evidence>
<protein>
    <submittedName>
        <fullName evidence="2">Membrane-bound metal-dependent hydrolase YbcI (DUF457 family)</fullName>
    </submittedName>
</protein>
<dbReference type="Proteomes" id="UP001247307">
    <property type="component" value="Unassembled WGS sequence"/>
</dbReference>
<dbReference type="PANTHER" id="PTHR35531:SF1">
    <property type="entry name" value="INNER MEMBRANE PROTEIN YBCI-RELATED"/>
    <property type="match status" value="1"/>
</dbReference>
<gene>
    <name evidence="2" type="ORF">J2S35_000959</name>
</gene>
<dbReference type="PANTHER" id="PTHR35531">
    <property type="entry name" value="INNER MEMBRANE PROTEIN YBCI-RELATED"/>
    <property type="match status" value="1"/>
</dbReference>
<dbReference type="AlphaFoldDB" id="A0AAE3YEP3"/>
<keyword evidence="3" id="KW-1185">Reference proteome</keyword>
<keyword evidence="1" id="KW-0812">Transmembrane</keyword>
<feature type="transmembrane region" description="Helical" evidence="1">
    <location>
        <begin position="79"/>
        <end position="98"/>
    </location>
</feature>
<keyword evidence="1" id="KW-1133">Transmembrane helix</keyword>
<dbReference type="GO" id="GO:0016787">
    <property type="term" value="F:hydrolase activity"/>
    <property type="evidence" value="ECO:0007669"/>
    <property type="project" value="UniProtKB-KW"/>
</dbReference>
<feature type="transmembrane region" description="Helical" evidence="1">
    <location>
        <begin position="105"/>
        <end position="122"/>
    </location>
</feature>
<dbReference type="EMBL" id="JAVDUI010000001">
    <property type="protein sequence ID" value="MDR6892019.1"/>
    <property type="molecule type" value="Genomic_DNA"/>
</dbReference>
<evidence type="ECO:0000313" key="3">
    <source>
        <dbReference type="Proteomes" id="UP001247307"/>
    </source>
</evidence>